<evidence type="ECO:0000256" key="3">
    <source>
        <dbReference type="ARBA" id="ARBA00006027"/>
    </source>
</evidence>
<name>A0A6A1V4B8_9ROSI</name>
<comment type="catalytic activity">
    <reaction evidence="9">
        <text>[(1-&gt;4)-alpha-D-galacturonosyl methyl ester](n) + n H2O = [(1-&gt;4)-alpha-D-galacturonosyl](n) + n methanol + n H(+)</text>
        <dbReference type="Rhea" id="RHEA:22380"/>
        <dbReference type="Rhea" id="RHEA-COMP:14570"/>
        <dbReference type="Rhea" id="RHEA-COMP:14573"/>
        <dbReference type="ChEBI" id="CHEBI:15377"/>
        <dbReference type="ChEBI" id="CHEBI:15378"/>
        <dbReference type="ChEBI" id="CHEBI:17790"/>
        <dbReference type="ChEBI" id="CHEBI:140522"/>
        <dbReference type="ChEBI" id="CHEBI:140523"/>
        <dbReference type="EC" id="3.1.1.11"/>
    </reaction>
</comment>
<protein>
    <recommendedName>
        <fullName evidence="9">Pectinesterase</fullName>
        <ecNumber evidence="9">3.1.1.11</ecNumber>
    </recommendedName>
</protein>
<dbReference type="Proteomes" id="UP000516437">
    <property type="component" value="Chromosome 7"/>
</dbReference>
<keyword evidence="12" id="KW-1185">Reference proteome</keyword>
<dbReference type="InterPro" id="IPR012334">
    <property type="entry name" value="Pectin_lyas_fold"/>
</dbReference>
<proteinExistence type="inferred from homology"/>
<dbReference type="EC" id="3.1.1.11" evidence="9"/>
<comment type="caution">
    <text evidence="11">The sequence shown here is derived from an EMBL/GenBank/DDBJ whole genome shotgun (WGS) entry which is preliminary data.</text>
</comment>
<dbReference type="Gene3D" id="2.160.20.10">
    <property type="entry name" value="Single-stranded right-handed beta-helix, Pectin lyase-like"/>
    <property type="match status" value="1"/>
</dbReference>
<dbReference type="PROSITE" id="PS00503">
    <property type="entry name" value="PECTINESTERASE_2"/>
    <property type="match status" value="1"/>
</dbReference>
<dbReference type="GO" id="GO:0042545">
    <property type="term" value="P:cell wall modification"/>
    <property type="evidence" value="ECO:0007669"/>
    <property type="project" value="UniProtKB-UniRule"/>
</dbReference>
<feature type="active site" evidence="8">
    <location>
        <position position="398"/>
    </location>
</feature>
<evidence type="ECO:0000256" key="9">
    <source>
        <dbReference type="RuleBase" id="RU000589"/>
    </source>
</evidence>
<dbReference type="InterPro" id="IPR035513">
    <property type="entry name" value="Invertase/methylesterase_inhib"/>
</dbReference>
<dbReference type="InterPro" id="IPR000070">
    <property type="entry name" value="Pectinesterase_cat"/>
</dbReference>
<comment type="similarity">
    <text evidence="4">In the C-terminal section; belongs to the pectinesterase family.</text>
</comment>
<dbReference type="GO" id="GO:0030599">
    <property type="term" value="F:pectinesterase activity"/>
    <property type="evidence" value="ECO:0007669"/>
    <property type="project" value="UniProtKB-UniRule"/>
</dbReference>
<dbReference type="PANTHER" id="PTHR31707">
    <property type="entry name" value="PECTINESTERASE"/>
    <property type="match status" value="1"/>
</dbReference>
<organism evidence="11 12">
    <name type="scientific">Morella rubra</name>
    <name type="common">Chinese bayberry</name>
    <dbReference type="NCBI Taxonomy" id="262757"/>
    <lineage>
        <taxon>Eukaryota</taxon>
        <taxon>Viridiplantae</taxon>
        <taxon>Streptophyta</taxon>
        <taxon>Embryophyta</taxon>
        <taxon>Tracheophyta</taxon>
        <taxon>Spermatophyta</taxon>
        <taxon>Magnoliopsida</taxon>
        <taxon>eudicotyledons</taxon>
        <taxon>Gunneridae</taxon>
        <taxon>Pentapetalae</taxon>
        <taxon>rosids</taxon>
        <taxon>fabids</taxon>
        <taxon>Fagales</taxon>
        <taxon>Myricaceae</taxon>
        <taxon>Morella</taxon>
    </lineage>
</organism>
<dbReference type="InterPro" id="IPR006501">
    <property type="entry name" value="Pectinesterase_inhib_dom"/>
</dbReference>
<feature type="domain" description="Pectinesterase inhibitor" evidence="10">
    <location>
        <begin position="34"/>
        <end position="187"/>
    </location>
</feature>
<evidence type="ECO:0000256" key="7">
    <source>
        <dbReference type="ARBA" id="ARBA00023085"/>
    </source>
</evidence>
<dbReference type="SUPFAM" id="SSF51126">
    <property type="entry name" value="Pectin lyase-like"/>
    <property type="match status" value="1"/>
</dbReference>
<evidence type="ECO:0000313" key="11">
    <source>
        <dbReference type="EMBL" id="KAB1206687.1"/>
    </source>
</evidence>
<keyword evidence="5" id="KW-0964">Secreted</keyword>
<dbReference type="InterPro" id="IPR011050">
    <property type="entry name" value="Pectin_lyase_fold/virulence"/>
</dbReference>
<dbReference type="OrthoDB" id="2019149at2759"/>
<evidence type="ECO:0000256" key="4">
    <source>
        <dbReference type="ARBA" id="ARBA00007786"/>
    </source>
</evidence>
<evidence type="ECO:0000256" key="1">
    <source>
        <dbReference type="ARBA" id="ARBA00004191"/>
    </source>
</evidence>
<dbReference type="Pfam" id="PF04043">
    <property type="entry name" value="PMEI"/>
    <property type="match status" value="1"/>
</dbReference>
<evidence type="ECO:0000313" key="12">
    <source>
        <dbReference type="Proteomes" id="UP000516437"/>
    </source>
</evidence>
<dbReference type="GO" id="GO:0004857">
    <property type="term" value="F:enzyme inhibitor activity"/>
    <property type="evidence" value="ECO:0007669"/>
    <property type="project" value="InterPro"/>
</dbReference>
<comment type="pathway">
    <text evidence="2 9">Glycan metabolism; pectin degradation; 2-dehydro-3-deoxy-D-gluconate from pectin: step 1/5.</text>
</comment>
<dbReference type="SMART" id="SM00856">
    <property type="entry name" value="PMEI"/>
    <property type="match status" value="1"/>
</dbReference>
<keyword evidence="7 9" id="KW-0063">Aspartyl esterase</keyword>
<dbReference type="AlphaFoldDB" id="A0A6A1V4B8"/>
<dbReference type="InterPro" id="IPR033131">
    <property type="entry name" value="Pectinesterase_Asp_AS"/>
</dbReference>
<dbReference type="FunFam" id="2.160.20.10:FF:000001">
    <property type="entry name" value="Pectinesterase"/>
    <property type="match status" value="1"/>
</dbReference>
<keyword evidence="5" id="KW-0134">Cell wall</keyword>
<keyword evidence="9" id="KW-0732">Signal</keyword>
<dbReference type="Pfam" id="PF01095">
    <property type="entry name" value="Pectinesterase"/>
    <property type="match status" value="1"/>
</dbReference>
<accession>A0A6A1V4B8</accession>
<evidence type="ECO:0000259" key="10">
    <source>
        <dbReference type="SMART" id="SM00856"/>
    </source>
</evidence>
<dbReference type="GO" id="GO:0045490">
    <property type="term" value="P:pectin catabolic process"/>
    <property type="evidence" value="ECO:0007669"/>
    <property type="project" value="UniProtKB-UniRule"/>
</dbReference>
<evidence type="ECO:0000256" key="5">
    <source>
        <dbReference type="ARBA" id="ARBA00022512"/>
    </source>
</evidence>
<evidence type="ECO:0000256" key="6">
    <source>
        <dbReference type="ARBA" id="ARBA00022801"/>
    </source>
</evidence>
<comment type="subcellular location">
    <subcellularLocation>
        <location evidence="1">Secreted</location>
        <location evidence="1">Cell wall</location>
    </subcellularLocation>
</comment>
<reference evidence="11 12" key="1">
    <citation type="journal article" date="2019" name="Plant Biotechnol. J.">
        <title>The red bayberry genome and genetic basis of sex determination.</title>
        <authorList>
            <person name="Jia H.M."/>
            <person name="Jia H.J."/>
            <person name="Cai Q.L."/>
            <person name="Wang Y."/>
            <person name="Zhao H.B."/>
            <person name="Yang W.F."/>
            <person name="Wang G.Y."/>
            <person name="Li Y.H."/>
            <person name="Zhan D.L."/>
            <person name="Shen Y.T."/>
            <person name="Niu Q.F."/>
            <person name="Chang L."/>
            <person name="Qiu J."/>
            <person name="Zhao L."/>
            <person name="Xie H.B."/>
            <person name="Fu W.Y."/>
            <person name="Jin J."/>
            <person name="Li X.W."/>
            <person name="Jiao Y."/>
            <person name="Zhou C.C."/>
            <person name="Tu T."/>
            <person name="Chai C.Y."/>
            <person name="Gao J.L."/>
            <person name="Fan L.J."/>
            <person name="van de Weg E."/>
            <person name="Wang J.Y."/>
            <person name="Gao Z.S."/>
        </authorList>
    </citation>
    <scope>NUCLEOTIDE SEQUENCE [LARGE SCALE GENOMIC DNA]</scope>
    <source>
        <tissue evidence="11">Leaves</tissue>
    </source>
</reference>
<evidence type="ECO:0000256" key="8">
    <source>
        <dbReference type="PROSITE-ProRule" id="PRU10040"/>
    </source>
</evidence>
<dbReference type="NCBIfam" id="TIGR01614">
    <property type="entry name" value="PME_inhib"/>
    <property type="match status" value="1"/>
</dbReference>
<dbReference type="SUPFAM" id="SSF101148">
    <property type="entry name" value="Plant invertase/pectin methylesterase inhibitor"/>
    <property type="match status" value="1"/>
</dbReference>
<feature type="signal peptide" evidence="9">
    <location>
        <begin position="1"/>
        <end position="28"/>
    </location>
</feature>
<evidence type="ECO:0000256" key="2">
    <source>
        <dbReference type="ARBA" id="ARBA00005184"/>
    </source>
</evidence>
<sequence length="560" mass="61832">MAFKLFFLLMAPFFVLSLSFFSLAFVDADSNSTSSSDSPETICKSTQYPFFCKSVLPKYTRDVHDSGRFLIQRSSSRSLEFLKLLDKYLQNPSSLSPTTILALEDCQFLMELNLDLLSSSIGSVNKTNATLPDVEADDVQTWLSAILTNQQTCLDGLRETVSGSSVADELSGTTSNDTMLYSVSLALFRKGWVPRIRTWKPTRKHVTFRHGRLPFRMSNRTRAIYDSVTRRRLLQSVDDQITVTDIVTVSQDGSGNFTTISAAIQAAPNNTKSTAGYFLIYVTAGVYEEYVTIDKTKSYLFMIGDGINQTIITGNRSVVAGWTTFNSATFAVIGRGFVAAGITFRNTAGAINQQAVAVRNDADTSTFYLCSFEGYQDTLYARVLRQFYRECDIYGTVDYIFGNAAAVFQNCNIYPRLALSGQFNTITAQGRTDPNQNTGTSIQNCTITAAADLASSKLSTPTFLGRPWKVYSLTVYMQNFMGSLIDPAGWHIWDGSSPVNTLYYAEYNNTGPGSNTSYRVTWPGYHVINATVAANFTVSTFLLGDAWLTQTGVPYTGALL</sequence>
<feature type="chain" id="PRO_5025718824" description="Pectinesterase" evidence="9">
    <location>
        <begin position="29"/>
        <end position="560"/>
    </location>
</feature>
<dbReference type="UniPathway" id="UPA00545">
    <property type="reaction ID" value="UER00823"/>
</dbReference>
<comment type="similarity">
    <text evidence="3">In the N-terminal section; belongs to the PMEI family.</text>
</comment>
<dbReference type="Gene3D" id="1.20.140.40">
    <property type="entry name" value="Invertase/pectin methylesterase inhibitor family protein"/>
    <property type="match status" value="1"/>
</dbReference>
<dbReference type="EMBL" id="RXIC02000025">
    <property type="protein sequence ID" value="KAB1206687.1"/>
    <property type="molecule type" value="Genomic_DNA"/>
</dbReference>
<dbReference type="CDD" id="cd15798">
    <property type="entry name" value="PMEI-like_3"/>
    <property type="match status" value="1"/>
</dbReference>
<keyword evidence="6 9" id="KW-0378">Hydrolase</keyword>
<gene>
    <name evidence="11" type="ORF">CJ030_MR7G013566</name>
</gene>